<keyword evidence="4" id="KW-0813">Transport</keyword>
<dbReference type="OrthoDB" id="20303at2759"/>
<proteinExistence type="inferred from homology"/>
<evidence type="ECO:0000256" key="6">
    <source>
        <dbReference type="ARBA" id="ARBA00022692"/>
    </source>
</evidence>
<accession>A0A0B2VB76</accession>
<evidence type="ECO:0000256" key="15">
    <source>
        <dbReference type="SAM" id="Phobius"/>
    </source>
</evidence>
<feature type="signal peptide" evidence="16">
    <location>
        <begin position="1"/>
        <end position="20"/>
    </location>
</feature>
<evidence type="ECO:0000256" key="1">
    <source>
        <dbReference type="ARBA" id="ARBA00004115"/>
    </source>
</evidence>
<dbReference type="GO" id="GO:2001256">
    <property type="term" value="P:regulation of store-operated calcium entry"/>
    <property type="evidence" value="ECO:0007669"/>
    <property type="project" value="InterPro"/>
</dbReference>
<evidence type="ECO:0000256" key="2">
    <source>
        <dbReference type="ARBA" id="ARBA00006833"/>
    </source>
</evidence>
<comment type="caution">
    <text evidence="17">The sequence shown here is derived from an EMBL/GenBank/DDBJ whole genome shotgun (WGS) entry which is preliminary data.</text>
</comment>
<dbReference type="EMBL" id="JPKZ01001678">
    <property type="protein sequence ID" value="KHN80756.1"/>
    <property type="molecule type" value="Genomic_DNA"/>
</dbReference>
<organism evidence="17 18">
    <name type="scientific">Toxocara canis</name>
    <name type="common">Canine roundworm</name>
    <dbReference type="NCBI Taxonomy" id="6265"/>
    <lineage>
        <taxon>Eukaryota</taxon>
        <taxon>Metazoa</taxon>
        <taxon>Ecdysozoa</taxon>
        <taxon>Nematoda</taxon>
        <taxon>Chromadorea</taxon>
        <taxon>Rhabditida</taxon>
        <taxon>Spirurina</taxon>
        <taxon>Ascaridomorpha</taxon>
        <taxon>Ascaridoidea</taxon>
        <taxon>Toxocaridae</taxon>
        <taxon>Toxocara</taxon>
    </lineage>
</organism>
<dbReference type="GO" id="GO:0005789">
    <property type="term" value="C:endoplasmic reticulum membrane"/>
    <property type="evidence" value="ECO:0007669"/>
    <property type="project" value="UniProtKB-SubCell"/>
</dbReference>
<sequence>MYWPVFRLILLLGITGSVQCEDRVRLTDISTLTLVKGQYTTGRRSAPVPQLQCVGGSAKGRYEPRARYDGIDVQWECKAEMSEEYIFGKIEVSCEGYSYPEDAFILKGSCGLKYELDYASDGAAKGHKEPSAPPYEKETTTHGFLFWIMVVVVIGLFAFALIPSPASRSGFDNGMNRGSNGWNGGPPPPPGFGGRGPPPPPGFKTDQRPAGAPPTYDEACGRPNPAHAESSGPGFLSGLGLGGLAGYMLGRSQNSDYGTFRRRGPSQFDSDTGFYDRPSTSRDRRTPSPATRTTSGFGGTTRR</sequence>
<evidence type="ECO:0000256" key="12">
    <source>
        <dbReference type="ARBA" id="ARBA00023136"/>
    </source>
</evidence>
<name>A0A0B2VB76_TOXCA</name>
<dbReference type="STRING" id="6265.A0A0B2VB76"/>
<feature type="transmembrane region" description="Helical" evidence="15">
    <location>
        <begin position="144"/>
        <end position="162"/>
    </location>
</feature>
<feature type="region of interest" description="Disordered" evidence="14">
    <location>
        <begin position="172"/>
        <end position="232"/>
    </location>
</feature>
<evidence type="ECO:0000256" key="8">
    <source>
        <dbReference type="ARBA" id="ARBA00022824"/>
    </source>
</evidence>
<comment type="subcellular location">
    <subcellularLocation>
        <location evidence="1">Endoplasmic reticulum membrane</location>
        <topology evidence="1">Single-pass type I membrane protein</topology>
    </subcellularLocation>
</comment>
<evidence type="ECO:0000256" key="13">
    <source>
        <dbReference type="ARBA" id="ARBA00031116"/>
    </source>
</evidence>
<dbReference type="Proteomes" id="UP000031036">
    <property type="component" value="Unassembled WGS sequence"/>
</dbReference>
<keyword evidence="11" id="KW-0406">Ion transport</keyword>
<evidence type="ECO:0000256" key="10">
    <source>
        <dbReference type="ARBA" id="ARBA00022989"/>
    </source>
</evidence>
<evidence type="ECO:0000256" key="5">
    <source>
        <dbReference type="ARBA" id="ARBA00022568"/>
    </source>
</evidence>
<reference evidence="17 18" key="1">
    <citation type="submission" date="2014-11" db="EMBL/GenBank/DDBJ databases">
        <title>Genetic blueprint of the zoonotic pathogen Toxocara canis.</title>
        <authorList>
            <person name="Zhu X.-Q."/>
            <person name="Korhonen P.K."/>
            <person name="Cai H."/>
            <person name="Young N.D."/>
            <person name="Nejsum P."/>
            <person name="von Samson-Himmelstjerna G."/>
            <person name="Boag P.R."/>
            <person name="Tan P."/>
            <person name="Li Q."/>
            <person name="Min J."/>
            <person name="Yang Y."/>
            <person name="Wang X."/>
            <person name="Fang X."/>
            <person name="Hall R.S."/>
            <person name="Hofmann A."/>
            <person name="Sternberg P.W."/>
            <person name="Jex A.R."/>
            <person name="Gasser R.B."/>
        </authorList>
    </citation>
    <scope>NUCLEOTIDE SEQUENCE [LARGE SCALE GENOMIC DNA]</scope>
    <source>
        <strain evidence="17">PN_DK_2014</strain>
    </source>
</reference>
<feature type="chain" id="PRO_5002095349" description="Store-operated calcium entry-associated regulatory factor" evidence="16">
    <location>
        <begin position="21"/>
        <end position="303"/>
    </location>
</feature>
<evidence type="ECO:0000256" key="3">
    <source>
        <dbReference type="ARBA" id="ARBA00016584"/>
    </source>
</evidence>
<keyword evidence="12 15" id="KW-0472">Membrane</keyword>
<gene>
    <name evidence="17" type="primary">Tmem66</name>
    <name evidence="17" type="ORF">Tcan_09826</name>
</gene>
<dbReference type="PANTHER" id="PTHR15929:SF0">
    <property type="entry name" value="STORE-OPERATED CALCIUM ENTRY-ASSOCIATED REGULATORY FACTOR"/>
    <property type="match status" value="1"/>
</dbReference>
<dbReference type="Pfam" id="PF06682">
    <property type="entry name" value="SARAF"/>
    <property type="match status" value="1"/>
</dbReference>
<keyword evidence="18" id="KW-1185">Reference proteome</keyword>
<evidence type="ECO:0000256" key="11">
    <source>
        <dbReference type="ARBA" id="ARBA00023065"/>
    </source>
</evidence>
<keyword evidence="6 15" id="KW-0812">Transmembrane</keyword>
<comment type="similarity">
    <text evidence="2">Belongs to the SARAF family.</text>
</comment>
<feature type="compositionally biased region" description="Pro residues" evidence="14">
    <location>
        <begin position="185"/>
        <end position="202"/>
    </location>
</feature>
<keyword evidence="10 15" id="KW-1133">Transmembrane helix</keyword>
<dbReference type="PANTHER" id="PTHR15929">
    <property type="entry name" value="STORE-OPERATED CALCIUM ENTRY-ASSOCIATED REGULATORY FACTOR"/>
    <property type="match status" value="1"/>
</dbReference>
<keyword evidence="7 16" id="KW-0732">Signal</keyword>
<keyword evidence="5" id="KW-0109">Calcium transport</keyword>
<feature type="region of interest" description="Disordered" evidence="14">
    <location>
        <begin position="248"/>
        <end position="303"/>
    </location>
</feature>
<dbReference type="InterPro" id="IPR009567">
    <property type="entry name" value="SARAF"/>
</dbReference>
<evidence type="ECO:0000256" key="16">
    <source>
        <dbReference type="SAM" id="SignalP"/>
    </source>
</evidence>
<evidence type="ECO:0000313" key="17">
    <source>
        <dbReference type="EMBL" id="KHN80756.1"/>
    </source>
</evidence>
<dbReference type="GO" id="GO:0006816">
    <property type="term" value="P:calcium ion transport"/>
    <property type="evidence" value="ECO:0007669"/>
    <property type="project" value="UniProtKB-KW"/>
</dbReference>
<keyword evidence="8" id="KW-0256">Endoplasmic reticulum</keyword>
<protein>
    <recommendedName>
        <fullName evidence="3">Store-operated calcium entry-associated regulatory factor</fullName>
    </recommendedName>
    <alternativeName>
        <fullName evidence="13">Transmembrane protein 66</fullName>
    </alternativeName>
</protein>
<evidence type="ECO:0000256" key="14">
    <source>
        <dbReference type="SAM" id="MobiDB-lite"/>
    </source>
</evidence>
<dbReference type="AlphaFoldDB" id="A0A0B2VB76"/>
<evidence type="ECO:0000256" key="9">
    <source>
        <dbReference type="ARBA" id="ARBA00022837"/>
    </source>
</evidence>
<evidence type="ECO:0000256" key="7">
    <source>
        <dbReference type="ARBA" id="ARBA00022729"/>
    </source>
</evidence>
<dbReference type="OMA" id="WILKGSC"/>
<evidence type="ECO:0000256" key="4">
    <source>
        <dbReference type="ARBA" id="ARBA00022448"/>
    </source>
</evidence>
<evidence type="ECO:0000313" key="18">
    <source>
        <dbReference type="Proteomes" id="UP000031036"/>
    </source>
</evidence>
<keyword evidence="9" id="KW-0106">Calcium</keyword>